<dbReference type="OrthoDB" id="28455at2759"/>
<dbReference type="PANTHER" id="PTHR17602:SF4">
    <property type="entry name" value="RIBOSOME BIOGENESIS REGULATORY PROTEIN HOMOLOG"/>
    <property type="match status" value="1"/>
</dbReference>
<dbReference type="GO" id="GO:0000447">
    <property type="term" value="P:endonucleolytic cleavage in ITS1 to separate SSU-rRNA from 5.8S rRNA and LSU-rRNA from tricistronic rRNA transcript (SSU-rRNA, 5.8S rRNA, LSU-rRNA)"/>
    <property type="evidence" value="ECO:0007669"/>
    <property type="project" value="TreeGrafter"/>
</dbReference>
<comment type="similarity">
    <text evidence="2 5">Belongs to the RRS1 family.</text>
</comment>
<keyword evidence="8" id="KW-1185">Reference proteome</keyword>
<evidence type="ECO:0000256" key="3">
    <source>
        <dbReference type="ARBA" id="ARBA00022517"/>
    </source>
</evidence>
<dbReference type="GO" id="GO:0042273">
    <property type="term" value="P:ribosomal large subunit biogenesis"/>
    <property type="evidence" value="ECO:0007669"/>
    <property type="project" value="TreeGrafter"/>
</dbReference>
<evidence type="ECO:0000256" key="5">
    <source>
        <dbReference type="RuleBase" id="RU364132"/>
    </source>
</evidence>
<accession>A0A9P0CWS0</accession>
<dbReference type="GO" id="GO:0005730">
    <property type="term" value="C:nucleolus"/>
    <property type="evidence" value="ECO:0007669"/>
    <property type="project" value="TreeGrafter"/>
</dbReference>
<name>A0A9P0CWS0_9CUCU</name>
<dbReference type="PANTHER" id="PTHR17602">
    <property type="entry name" value="RIBOSOME BIOGENESIS REGULATORY PROTEIN"/>
    <property type="match status" value="1"/>
</dbReference>
<sequence>MDMILTKPVVDGQKYKSIEVHKLIELNYDLGTLLAEDTNEFDVHHLRKDKNDYLLQLSRDNTQLLINQIWCLPTERIEDAIVAKLPIQKTRLPRMKHIPKPRPLTKWEQFSKAKGIVKKKKAKLSWDEQLKKWVPLFGYKKTQAEREKDWVLEVPANANPMEDQFEKNIQAKSERVAKNELQRLRNIAKSKNIKVPKVGVSNSEVSSAKDLQAAVTVAKASTASLGKFQKELPKEKEAKGVSDITPGASRKRKMPPVLGDVEKRENLAIVDTILNKRPKLNIEKAVARHINNEQVESSSMDRPKSVKKSGRKSKDNFKRPKGNSGQRTGGKSGGGRKRR</sequence>
<feature type="region of interest" description="Disordered" evidence="6">
    <location>
        <begin position="289"/>
        <end position="339"/>
    </location>
</feature>
<gene>
    <name evidence="7" type="ORF">PSYICH_LOCUS10277</name>
</gene>
<evidence type="ECO:0000256" key="1">
    <source>
        <dbReference type="ARBA" id="ARBA00004123"/>
    </source>
</evidence>
<dbReference type="EMBL" id="OV651816">
    <property type="protein sequence ID" value="CAH1109724.1"/>
    <property type="molecule type" value="Genomic_DNA"/>
</dbReference>
<evidence type="ECO:0000256" key="4">
    <source>
        <dbReference type="ARBA" id="ARBA00023242"/>
    </source>
</evidence>
<keyword evidence="3 5" id="KW-0690">Ribosome biogenesis</keyword>
<evidence type="ECO:0000256" key="6">
    <source>
        <dbReference type="SAM" id="MobiDB-lite"/>
    </source>
</evidence>
<evidence type="ECO:0000313" key="8">
    <source>
        <dbReference type="Proteomes" id="UP001153636"/>
    </source>
</evidence>
<comment type="function">
    <text evidence="5">Involved in ribosomal large subunit assembly.</text>
</comment>
<protein>
    <recommendedName>
        <fullName evidence="5">Ribosome biogenesis regulatory protein</fullName>
    </recommendedName>
</protein>
<reference evidence="7" key="1">
    <citation type="submission" date="2022-01" db="EMBL/GenBank/DDBJ databases">
        <authorList>
            <person name="King R."/>
        </authorList>
    </citation>
    <scope>NUCLEOTIDE SEQUENCE</scope>
</reference>
<feature type="region of interest" description="Disordered" evidence="6">
    <location>
        <begin position="234"/>
        <end position="254"/>
    </location>
</feature>
<keyword evidence="4 5" id="KW-0539">Nucleus</keyword>
<comment type="subcellular location">
    <subcellularLocation>
        <location evidence="1 5">Nucleus</location>
    </subcellularLocation>
</comment>
<evidence type="ECO:0000256" key="2">
    <source>
        <dbReference type="ARBA" id="ARBA00010077"/>
    </source>
</evidence>
<dbReference type="Proteomes" id="UP001153636">
    <property type="component" value="Chromosome 4"/>
</dbReference>
<dbReference type="InterPro" id="IPR007023">
    <property type="entry name" value="Ribosom_reg"/>
</dbReference>
<proteinExistence type="inferred from homology"/>
<dbReference type="Pfam" id="PF04939">
    <property type="entry name" value="RRS1"/>
    <property type="match status" value="1"/>
</dbReference>
<dbReference type="GO" id="GO:0030687">
    <property type="term" value="C:preribosome, large subunit precursor"/>
    <property type="evidence" value="ECO:0007669"/>
    <property type="project" value="TreeGrafter"/>
</dbReference>
<evidence type="ECO:0000313" key="7">
    <source>
        <dbReference type="EMBL" id="CAH1109724.1"/>
    </source>
</evidence>
<organism evidence="7 8">
    <name type="scientific">Psylliodes chrysocephalus</name>
    <dbReference type="NCBI Taxonomy" id="3402493"/>
    <lineage>
        <taxon>Eukaryota</taxon>
        <taxon>Metazoa</taxon>
        <taxon>Ecdysozoa</taxon>
        <taxon>Arthropoda</taxon>
        <taxon>Hexapoda</taxon>
        <taxon>Insecta</taxon>
        <taxon>Pterygota</taxon>
        <taxon>Neoptera</taxon>
        <taxon>Endopterygota</taxon>
        <taxon>Coleoptera</taxon>
        <taxon>Polyphaga</taxon>
        <taxon>Cucujiformia</taxon>
        <taxon>Chrysomeloidea</taxon>
        <taxon>Chrysomelidae</taxon>
        <taxon>Galerucinae</taxon>
        <taxon>Alticini</taxon>
        <taxon>Psylliodes</taxon>
    </lineage>
</organism>
<dbReference type="AlphaFoldDB" id="A0A9P0CWS0"/>